<feature type="domain" description="MotA/TolQ/ExbB proton channel" evidence="10">
    <location>
        <begin position="3"/>
        <end position="122"/>
    </location>
</feature>
<keyword evidence="7 9" id="KW-1133">Transmembrane helix</keyword>
<evidence type="ECO:0000256" key="4">
    <source>
        <dbReference type="ARBA" id="ARBA00022475"/>
    </source>
</evidence>
<reference evidence="11 12" key="1">
    <citation type="submission" date="2019-08" db="EMBL/GenBank/DDBJ databases">
        <title>100 year-old enigma solved: identification of Planctomyces bekefii, the type genus and species of the phylum Planctomycetes.</title>
        <authorList>
            <person name="Svetlana D.N."/>
            <person name="Overmann J."/>
        </authorList>
    </citation>
    <scope>NUCLEOTIDE SEQUENCE [LARGE SCALE GENOMIC DNA]</scope>
    <source>
        <strain evidence="11">Phe10_nw2017</strain>
    </source>
</reference>
<keyword evidence="8 9" id="KW-0472">Membrane</keyword>
<dbReference type="InterPro" id="IPR002898">
    <property type="entry name" value="MotA_ExbB_proton_chnl"/>
</dbReference>
<evidence type="ECO:0000256" key="3">
    <source>
        <dbReference type="ARBA" id="ARBA00022448"/>
    </source>
</evidence>
<evidence type="ECO:0000256" key="2">
    <source>
        <dbReference type="ARBA" id="ARBA00008038"/>
    </source>
</evidence>
<name>A0A5C6M9R1_9PLAN</name>
<accession>A0A5C6M9R1</accession>
<reference evidence="11 12" key="2">
    <citation type="submission" date="2019-08" db="EMBL/GenBank/DDBJ databases">
        <authorList>
            <person name="Henke P."/>
        </authorList>
    </citation>
    <scope>NUCLEOTIDE SEQUENCE [LARGE SCALE GENOMIC DNA]</scope>
    <source>
        <strain evidence="11">Phe10_nw2017</strain>
    </source>
</reference>
<dbReference type="GO" id="GO:0005886">
    <property type="term" value="C:plasma membrane"/>
    <property type="evidence" value="ECO:0007669"/>
    <property type="project" value="UniProtKB-SubCell"/>
</dbReference>
<organism evidence="11 12">
    <name type="scientific">Planctomyces bekefii</name>
    <dbReference type="NCBI Taxonomy" id="1653850"/>
    <lineage>
        <taxon>Bacteria</taxon>
        <taxon>Pseudomonadati</taxon>
        <taxon>Planctomycetota</taxon>
        <taxon>Planctomycetia</taxon>
        <taxon>Planctomycetales</taxon>
        <taxon>Planctomycetaceae</taxon>
        <taxon>Planctomyces</taxon>
    </lineage>
</organism>
<feature type="non-terminal residue" evidence="11">
    <location>
        <position position="1"/>
    </location>
</feature>
<evidence type="ECO:0000256" key="1">
    <source>
        <dbReference type="ARBA" id="ARBA00004651"/>
    </source>
</evidence>
<dbReference type="GO" id="GO:0006935">
    <property type="term" value="P:chemotaxis"/>
    <property type="evidence" value="ECO:0007669"/>
    <property type="project" value="InterPro"/>
</dbReference>
<keyword evidence="3" id="KW-0813">Transport</keyword>
<evidence type="ECO:0000256" key="7">
    <source>
        <dbReference type="ARBA" id="ARBA00022989"/>
    </source>
</evidence>
<gene>
    <name evidence="11" type="ORF">E3A20_06160</name>
</gene>
<evidence type="ECO:0000313" key="12">
    <source>
        <dbReference type="Proteomes" id="UP000321083"/>
    </source>
</evidence>
<dbReference type="Proteomes" id="UP000321083">
    <property type="component" value="Unassembled WGS sequence"/>
</dbReference>
<dbReference type="PROSITE" id="PS01307">
    <property type="entry name" value="MOTA"/>
    <property type="match status" value="1"/>
</dbReference>
<dbReference type="AlphaFoldDB" id="A0A5C6M9R1"/>
<proteinExistence type="inferred from homology"/>
<keyword evidence="11" id="KW-0966">Cell projection</keyword>
<protein>
    <submittedName>
        <fullName evidence="11">Flagellar motor stator protein</fullName>
    </submittedName>
</protein>
<dbReference type="PANTHER" id="PTHR30433">
    <property type="entry name" value="CHEMOTAXIS PROTEIN MOTA"/>
    <property type="match status" value="1"/>
</dbReference>
<dbReference type="GO" id="GO:0071978">
    <property type="term" value="P:bacterial-type flagellum-dependent swarming motility"/>
    <property type="evidence" value="ECO:0007669"/>
    <property type="project" value="InterPro"/>
</dbReference>
<dbReference type="Pfam" id="PF01618">
    <property type="entry name" value="MotA_ExbB"/>
    <property type="match status" value="1"/>
</dbReference>
<evidence type="ECO:0000256" key="9">
    <source>
        <dbReference type="SAM" id="Phobius"/>
    </source>
</evidence>
<evidence type="ECO:0000256" key="8">
    <source>
        <dbReference type="ARBA" id="ARBA00023136"/>
    </source>
</evidence>
<keyword evidence="11" id="KW-0969">Cilium</keyword>
<dbReference type="InterPro" id="IPR000540">
    <property type="entry name" value="Flag_MotA_CS"/>
</dbReference>
<keyword evidence="5 9" id="KW-0812">Transmembrane</keyword>
<evidence type="ECO:0000313" key="11">
    <source>
        <dbReference type="EMBL" id="TWW10732.1"/>
    </source>
</evidence>
<keyword evidence="12" id="KW-1185">Reference proteome</keyword>
<dbReference type="InterPro" id="IPR047055">
    <property type="entry name" value="MotA-like"/>
</dbReference>
<comment type="similarity">
    <text evidence="2">Belongs to the MotA family.</text>
</comment>
<comment type="subcellular location">
    <subcellularLocation>
        <location evidence="1">Cell membrane</location>
        <topology evidence="1">Multi-pass membrane protein</topology>
    </subcellularLocation>
</comment>
<comment type="caution">
    <text evidence="11">The sequence shown here is derived from an EMBL/GenBank/DDBJ whole genome shotgun (WGS) entry which is preliminary data.</text>
</comment>
<sequence length="170" mass="18078">FVKEPFFRDAVILLSQGFEAEAMLKILRRRLEVQKERETAQAMMFKNLGKYPPACGLMGTVFGMIALLGQLGQEGAAESIGPSMSVALAATLYGVILANVIILPVGDNLLARSQKSIAKREMIVEGILLLKQKTNPVMVREMLLSHLPPALRDGISGGGGSKGGAQASAA</sequence>
<keyword evidence="6" id="KW-0283">Flagellar rotation</keyword>
<feature type="transmembrane region" description="Helical" evidence="9">
    <location>
        <begin position="84"/>
        <end position="105"/>
    </location>
</feature>
<keyword evidence="4" id="KW-1003">Cell membrane</keyword>
<evidence type="ECO:0000256" key="5">
    <source>
        <dbReference type="ARBA" id="ARBA00022692"/>
    </source>
</evidence>
<evidence type="ECO:0000259" key="10">
    <source>
        <dbReference type="Pfam" id="PF01618"/>
    </source>
</evidence>
<dbReference type="EMBL" id="SRHE01000080">
    <property type="protein sequence ID" value="TWW10732.1"/>
    <property type="molecule type" value="Genomic_DNA"/>
</dbReference>
<feature type="transmembrane region" description="Helical" evidence="9">
    <location>
        <begin position="51"/>
        <end position="72"/>
    </location>
</feature>
<keyword evidence="11" id="KW-0282">Flagellum</keyword>
<evidence type="ECO:0000256" key="6">
    <source>
        <dbReference type="ARBA" id="ARBA00022779"/>
    </source>
</evidence>